<dbReference type="Pfam" id="PF07515">
    <property type="entry name" value="TraI_2_C"/>
    <property type="match status" value="1"/>
</dbReference>
<evidence type="ECO:0000259" key="1">
    <source>
        <dbReference type="Pfam" id="PF07515"/>
    </source>
</evidence>
<accession>A0A6S7FAU9</accession>
<name>A0A6S7FAU9_9BURK</name>
<dbReference type="InterPro" id="IPR036390">
    <property type="entry name" value="WH_DNA-bd_sf"/>
</dbReference>
<dbReference type="InterPro" id="IPR011093">
    <property type="entry name" value="TraI_2_C"/>
</dbReference>
<protein>
    <recommendedName>
        <fullName evidence="1">Putative conjugal transfer nickase/helicase TraI C-terminal domain-containing protein</fullName>
    </recommendedName>
</protein>
<proteinExistence type="predicted"/>
<dbReference type="Proteomes" id="UP000494183">
    <property type="component" value="Unassembled WGS sequence"/>
</dbReference>
<sequence>MLLVSPKIFKDYAENFEARIDLPARSDGGTAKEPWRVLQQQFQKSEYAQKSATGSFLHRYNVSGPGGKQLTGILVPGPERFFQPVPSPNQLLKPAPAGASS</sequence>
<dbReference type="EMBL" id="CADILH010000008">
    <property type="protein sequence ID" value="CAB3936249.1"/>
    <property type="molecule type" value="Genomic_DNA"/>
</dbReference>
<dbReference type="AlphaFoldDB" id="A0A6S7FAU9"/>
<reference evidence="2 3" key="1">
    <citation type="submission" date="2020-04" db="EMBL/GenBank/DDBJ databases">
        <authorList>
            <person name="De Canck E."/>
        </authorList>
    </citation>
    <scope>NUCLEOTIDE SEQUENCE [LARGE SCALE GENOMIC DNA]</scope>
    <source>
        <strain evidence="2 3">LMG 6000</strain>
    </source>
</reference>
<organism evidence="2 3">
    <name type="scientific">Achromobacter insolitus</name>
    <dbReference type="NCBI Taxonomy" id="217204"/>
    <lineage>
        <taxon>Bacteria</taxon>
        <taxon>Pseudomonadati</taxon>
        <taxon>Pseudomonadota</taxon>
        <taxon>Betaproteobacteria</taxon>
        <taxon>Burkholderiales</taxon>
        <taxon>Alcaligenaceae</taxon>
        <taxon>Achromobacter</taxon>
    </lineage>
</organism>
<dbReference type="SUPFAM" id="SSF46785">
    <property type="entry name" value="Winged helix' DNA-binding domain"/>
    <property type="match status" value="1"/>
</dbReference>
<evidence type="ECO:0000313" key="3">
    <source>
        <dbReference type="Proteomes" id="UP000494183"/>
    </source>
</evidence>
<evidence type="ECO:0000313" key="2">
    <source>
        <dbReference type="EMBL" id="CAB3936249.1"/>
    </source>
</evidence>
<feature type="domain" description="Putative conjugal transfer nickase/helicase TraI C-terminal" evidence="1">
    <location>
        <begin position="1"/>
        <end position="93"/>
    </location>
</feature>
<keyword evidence="3" id="KW-1185">Reference proteome</keyword>
<gene>
    <name evidence="2" type="ORF">LMG6000_04786</name>
</gene>